<sequence length="245" mass="27242">MTSALRGHGDIVLAVASSGIASQLIPGGRTAHSRFSIPLECNENSTCKIMQGSELVNLLLHTKLIIWDEAPMTHRLCFEALDRSLKDICGKDNPECYRKPFCGKVVVFGGDFRQILSAVPRGSRQDIVLSSLNSSYIWDSCKVLTLTKNMRLGTGANESENRAIAEFANWILKIGDGNIGDMLNDEEKEINIPNDLLLNNVADPINFIVESTYPSFIDNYHSHDYIRDRAILAPTLKMLLRSMNT</sequence>
<keyword evidence="1" id="KW-0378">Hydrolase</keyword>
<dbReference type="AlphaFoldDB" id="A0A834SQN9"/>
<keyword evidence="4" id="KW-1185">Reference proteome</keyword>
<dbReference type="InterPro" id="IPR027417">
    <property type="entry name" value="P-loop_NTPase"/>
</dbReference>
<protein>
    <recommendedName>
        <fullName evidence="1">ATP-dependent DNA helicase</fullName>
        <ecNumber evidence="1">5.6.2.3</ecNumber>
    </recommendedName>
</protein>
<dbReference type="EC" id="5.6.2.3" evidence="1"/>
<dbReference type="PANTHER" id="PTHR10492:SF93">
    <property type="entry name" value="ATP-DEPENDENT DNA HELICASE"/>
    <property type="match status" value="1"/>
</dbReference>
<comment type="similarity">
    <text evidence="1">Belongs to the helicase family.</text>
</comment>
<organism evidence="3 4">
    <name type="scientific">Senna tora</name>
    <dbReference type="NCBI Taxonomy" id="362788"/>
    <lineage>
        <taxon>Eukaryota</taxon>
        <taxon>Viridiplantae</taxon>
        <taxon>Streptophyta</taxon>
        <taxon>Embryophyta</taxon>
        <taxon>Tracheophyta</taxon>
        <taxon>Spermatophyta</taxon>
        <taxon>Magnoliopsida</taxon>
        <taxon>eudicotyledons</taxon>
        <taxon>Gunneridae</taxon>
        <taxon>Pentapetalae</taxon>
        <taxon>rosids</taxon>
        <taxon>fabids</taxon>
        <taxon>Fabales</taxon>
        <taxon>Fabaceae</taxon>
        <taxon>Caesalpinioideae</taxon>
        <taxon>Cassia clade</taxon>
        <taxon>Senna</taxon>
    </lineage>
</organism>
<dbReference type="GO" id="GO:0043139">
    <property type="term" value="F:5'-3' DNA helicase activity"/>
    <property type="evidence" value="ECO:0007669"/>
    <property type="project" value="UniProtKB-EC"/>
</dbReference>
<accession>A0A834SQN9</accession>
<name>A0A834SQN9_9FABA</name>
<evidence type="ECO:0000259" key="2">
    <source>
        <dbReference type="Pfam" id="PF05970"/>
    </source>
</evidence>
<dbReference type="SUPFAM" id="SSF52540">
    <property type="entry name" value="P-loop containing nucleoside triphosphate hydrolases"/>
    <property type="match status" value="1"/>
</dbReference>
<keyword evidence="1 3" id="KW-0347">Helicase</keyword>
<proteinExistence type="inferred from homology"/>
<dbReference type="GO" id="GO:0000723">
    <property type="term" value="P:telomere maintenance"/>
    <property type="evidence" value="ECO:0007669"/>
    <property type="project" value="InterPro"/>
</dbReference>
<keyword evidence="1" id="KW-0547">Nucleotide-binding</keyword>
<feature type="domain" description="DNA helicase Pif1-like DEAD-box helicase" evidence="2">
    <location>
        <begin position="1"/>
        <end position="181"/>
    </location>
</feature>
<comment type="catalytic activity">
    <reaction evidence="1">
        <text>ATP + H2O = ADP + phosphate + H(+)</text>
        <dbReference type="Rhea" id="RHEA:13065"/>
        <dbReference type="ChEBI" id="CHEBI:15377"/>
        <dbReference type="ChEBI" id="CHEBI:15378"/>
        <dbReference type="ChEBI" id="CHEBI:30616"/>
        <dbReference type="ChEBI" id="CHEBI:43474"/>
        <dbReference type="ChEBI" id="CHEBI:456216"/>
        <dbReference type="EC" id="5.6.2.3"/>
    </reaction>
</comment>
<dbReference type="GO" id="GO:0005524">
    <property type="term" value="F:ATP binding"/>
    <property type="evidence" value="ECO:0007669"/>
    <property type="project" value="UniProtKB-KW"/>
</dbReference>
<gene>
    <name evidence="3" type="ORF">G2W53_039474</name>
</gene>
<evidence type="ECO:0000256" key="1">
    <source>
        <dbReference type="RuleBase" id="RU363044"/>
    </source>
</evidence>
<dbReference type="GO" id="GO:0006310">
    <property type="term" value="P:DNA recombination"/>
    <property type="evidence" value="ECO:0007669"/>
    <property type="project" value="UniProtKB-KW"/>
</dbReference>
<keyword evidence="1" id="KW-0227">DNA damage</keyword>
<keyword evidence="1" id="KW-0234">DNA repair</keyword>
<dbReference type="Gene3D" id="3.40.50.300">
    <property type="entry name" value="P-loop containing nucleotide triphosphate hydrolases"/>
    <property type="match status" value="1"/>
</dbReference>
<evidence type="ECO:0000313" key="4">
    <source>
        <dbReference type="Proteomes" id="UP000634136"/>
    </source>
</evidence>
<comment type="cofactor">
    <cofactor evidence="1">
        <name>Mg(2+)</name>
        <dbReference type="ChEBI" id="CHEBI:18420"/>
    </cofactor>
</comment>
<dbReference type="GO" id="GO:0016787">
    <property type="term" value="F:hydrolase activity"/>
    <property type="evidence" value="ECO:0007669"/>
    <property type="project" value="UniProtKB-KW"/>
</dbReference>
<comment type="caution">
    <text evidence="3">The sequence shown here is derived from an EMBL/GenBank/DDBJ whole genome shotgun (WGS) entry which is preliminary data.</text>
</comment>
<dbReference type="OrthoDB" id="1709335at2759"/>
<dbReference type="GO" id="GO:0006281">
    <property type="term" value="P:DNA repair"/>
    <property type="evidence" value="ECO:0007669"/>
    <property type="project" value="UniProtKB-KW"/>
</dbReference>
<dbReference type="PANTHER" id="PTHR10492">
    <property type="match status" value="1"/>
</dbReference>
<keyword evidence="1" id="KW-0067">ATP-binding</keyword>
<evidence type="ECO:0000313" key="3">
    <source>
        <dbReference type="EMBL" id="KAF7807313.1"/>
    </source>
</evidence>
<reference evidence="3" key="1">
    <citation type="submission" date="2020-09" db="EMBL/GenBank/DDBJ databases">
        <title>Genome-Enabled Discovery of Anthraquinone Biosynthesis in Senna tora.</title>
        <authorList>
            <person name="Kang S.-H."/>
            <person name="Pandey R.P."/>
            <person name="Lee C.-M."/>
            <person name="Sim J.-S."/>
            <person name="Jeong J.-T."/>
            <person name="Choi B.-S."/>
            <person name="Jung M."/>
            <person name="Ginzburg D."/>
            <person name="Zhao K."/>
            <person name="Won S.Y."/>
            <person name="Oh T.-J."/>
            <person name="Yu Y."/>
            <person name="Kim N.-H."/>
            <person name="Lee O.R."/>
            <person name="Lee T.-H."/>
            <person name="Bashyal P."/>
            <person name="Kim T.-S."/>
            <person name="Lee W.-H."/>
            <person name="Kawkins C."/>
            <person name="Kim C.-K."/>
            <person name="Kim J.S."/>
            <person name="Ahn B.O."/>
            <person name="Rhee S.Y."/>
            <person name="Sohng J.K."/>
        </authorList>
    </citation>
    <scope>NUCLEOTIDE SEQUENCE</scope>
    <source>
        <tissue evidence="3">Leaf</tissue>
    </source>
</reference>
<dbReference type="EMBL" id="JAAIUW010000012">
    <property type="protein sequence ID" value="KAF7807313.1"/>
    <property type="molecule type" value="Genomic_DNA"/>
</dbReference>
<dbReference type="Proteomes" id="UP000634136">
    <property type="component" value="Unassembled WGS sequence"/>
</dbReference>
<dbReference type="Pfam" id="PF05970">
    <property type="entry name" value="PIF1"/>
    <property type="match status" value="1"/>
</dbReference>
<dbReference type="InterPro" id="IPR010285">
    <property type="entry name" value="DNA_helicase_pif1-like_DEAD"/>
</dbReference>
<keyword evidence="1" id="KW-0233">DNA recombination</keyword>